<dbReference type="AlphaFoldDB" id="A0A4Q9M7W5"/>
<organism evidence="1">
    <name type="scientific">Dichomitus squalens</name>
    <dbReference type="NCBI Taxonomy" id="114155"/>
    <lineage>
        <taxon>Eukaryota</taxon>
        <taxon>Fungi</taxon>
        <taxon>Dikarya</taxon>
        <taxon>Basidiomycota</taxon>
        <taxon>Agaricomycotina</taxon>
        <taxon>Agaricomycetes</taxon>
        <taxon>Polyporales</taxon>
        <taxon>Polyporaceae</taxon>
        <taxon>Dichomitus</taxon>
    </lineage>
</organism>
<reference evidence="1" key="1">
    <citation type="submission" date="2019-01" db="EMBL/GenBank/DDBJ databases">
        <title>Draft genome sequences of three monokaryotic isolates of the white-rot basidiomycete fungus Dichomitus squalens.</title>
        <authorList>
            <consortium name="DOE Joint Genome Institute"/>
            <person name="Lopez S.C."/>
            <person name="Andreopoulos B."/>
            <person name="Pangilinan J."/>
            <person name="Lipzen A."/>
            <person name="Riley R."/>
            <person name="Ahrendt S."/>
            <person name="Ng V."/>
            <person name="Barry K."/>
            <person name="Daum C."/>
            <person name="Grigoriev I.V."/>
            <person name="Hilden K.S."/>
            <person name="Makela M.R."/>
            <person name="de Vries R.P."/>
        </authorList>
    </citation>
    <scope>NUCLEOTIDE SEQUENCE [LARGE SCALE GENOMIC DNA]</scope>
    <source>
        <strain evidence="1">OM18370.1</strain>
    </source>
</reference>
<sequence>ITPYDLRSLNVPLLNESYPHLLRAASIEKEAMEPSANLLAAYDDDPQAVFVDL</sequence>
<dbReference type="Proteomes" id="UP000292957">
    <property type="component" value="Unassembled WGS sequence"/>
</dbReference>
<name>A0A4Q9M7W5_9APHY</name>
<proteinExistence type="predicted"/>
<feature type="non-terminal residue" evidence="1">
    <location>
        <position position="1"/>
    </location>
</feature>
<accession>A0A4Q9M7W5</accession>
<evidence type="ECO:0000313" key="1">
    <source>
        <dbReference type="EMBL" id="TBU23029.1"/>
    </source>
</evidence>
<dbReference type="EMBL" id="ML143518">
    <property type="protein sequence ID" value="TBU23029.1"/>
    <property type="molecule type" value="Genomic_DNA"/>
</dbReference>
<gene>
    <name evidence="1" type="ORF">BD311DRAFT_674835</name>
</gene>
<protein>
    <submittedName>
        <fullName evidence="1">Uncharacterized protein</fullName>
    </submittedName>
</protein>